<dbReference type="Gene3D" id="3.40.630.10">
    <property type="entry name" value="Zn peptidases"/>
    <property type="match status" value="1"/>
</dbReference>
<sequence>MACDLAYITDRLLNLLNTPSPTGFTDRAVRAIQADLDALGVKHERTKKGALTWEIPGKKSGKHVTFSGHVDTLGAMVKAIKPSGRVTLHMLGGYDWATIEGEYVQVHTQTGRVVTGTVVNIRQSTHVHGPALRELRREQPVMEIRLDEPTFSAQDTLALGIQVGDFISFDPRAQLTPAGYLKSRHLDNKAAVALFLGVTQELLKKKPTHTVAFHITTYEEVGHGAATGIPAHTDELIAVDMAVVGDGQTGSEHRCTLCVADSSGPYDHDLGNRLRAAAKQAGLDLRTDIYPYYGSDGSAAWRAGGNYPVALIGPGVEASHAYERTHMDALRDTAELILAYVR</sequence>
<gene>
    <name evidence="9" type="ORF">DFI_03080</name>
</gene>
<dbReference type="EMBL" id="CP021081">
    <property type="protein sequence ID" value="ASN80127.1"/>
    <property type="molecule type" value="Genomic_DNA"/>
</dbReference>
<evidence type="ECO:0000256" key="1">
    <source>
        <dbReference type="ARBA" id="ARBA00006272"/>
    </source>
</evidence>
<dbReference type="Pfam" id="PF05343">
    <property type="entry name" value="Peptidase_M42"/>
    <property type="match status" value="1"/>
</dbReference>
<feature type="binding site" evidence="8">
    <location>
        <position position="240"/>
    </location>
    <ligand>
        <name>Zn(2+)</name>
        <dbReference type="ChEBI" id="CHEBI:29105"/>
        <label>1</label>
    </ligand>
</feature>
<comment type="similarity">
    <text evidence="1 6">Belongs to the peptidase M42 family.</text>
</comment>
<organism evidence="9 10">
    <name type="scientific">Deinococcus ficus</name>
    <dbReference type="NCBI Taxonomy" id="317577"/>
    <lineage>
        <taxon>Bacteria</taxon>
        <taxon>Thermotogati</taxon>
        <taxon>Deinococcota</taxon>
        <taxon>Deinococci</taxon>
        <taxon>Deinococcales</taxon>
        <taxon>Deinococcaceae</taxon>
        <taxon>Deinococcus</taxon>
    </lineage>
</organism>
<dbReference type="RefSeq" id="WP_027461899.1">
    <property type="nucleotide sequence ID" value="NZ_CP021081.1"/>
</dbReference>
<dbReference type="GO" id="GO:0046872">
    <property type="term" value="F:metal ion binding"/>
    <property type="evidence" value="ECO:0007669"/>
    <property type="project" value="UniProtKB-UniRule"/>
</dbReference>
<dbReference type="InterPro" id="IPR023367">
    <property type="entry name" value="Peptidase_M42_dom2"/>
</dbReference>
<feature type="binding site" evidence="8">
    <location>
        <position position="187"/>
    </location>
    <ligand>
        <name>Zn(2+)</name>
        <dbReference type="ChEBI" id="CHEBI:29105"/>
        <label>1</label>
    </ligand>
</feature>
<comment type="cofactor">
    <cofactor evidence="8">
        <name>a divalent metal cation</name>
        <dbReference type="ChEBI" id="CHEBI:60240"/>
    </cofactor>
    <text evidence="8">Binds 2 divalent metal cations per subunit.</text>
</comment>
<dbReference type="PIRSF" id="PIRSF001123">
    <property type="entry name" value="PepA_GA"/>
    <property type="match status" value="1"/>
</dbReference>
<reference evidence="9 10" key="1">
    <citation type="submission" date="2017-05" db="EMBL/GenBank/DDBJ databases">
        <title>The complete genome sequence of Deinococcus ficus isolated from the rhizosphere of the Ficus religiosa L. in Taiwan.</title>
        <authorList>
            <person name="Wu K.-M."/>
            <person name="Liao T.-L."/>
            <person name="Liu Y.-M."/>
            <person name="Young C.-C."/>
            <person name="Tsai S.-F."/>
        </authorList>
    </citation>
    <scope>NUCLEOTIDE SEQUENCE [LARGE SCALE GENOMIC DNA]</scope>
    <source>
        <strain evidence="9 10">CC-FR2-10</strain>
    </source>
</reference>
<dbReference type="SUPFAM" id="SSF101821">
    <property type="entry name" value="Aminopeptidase/glucanase lid domain"/>
    <property type="match status" value="1"/>
</dbReference>
<proteinExistence type="inferred from homology"/>
<dbReference type="PANTHER" id="PTHR32481:SF7">
    <property type="entry name" value="AMINOPEPTIDASE YHFE-RELATED"/>
    <property type="match status" value="1"/>
</dbReference>
<feature type="active site" description="Proton acceptor" evidence="7">
    <location>
        <position position="219"/>
    </location>
</feature>
<name>A0A221SU13_9DEIO</name>
<dbReference type="Proteomes" id="UP000259030">
    <property type="component" value="Chromosome"/>
</dbReference>
<feature type="binding site" evidence="8">
    <location>
        <position position="187"/>
    </location>
    <ligand>
        <name>Zn(2+)</name>
        <dbReference type="ChEBI" id="CHEBI:29105"/>
        <label>2</label>
    </ligand>
</feature>
<keyword evidence="5" id="KW-0378">Hydrolase</keyword>
<dbReference type="SUPFAM" id="SSF53187">
    <property type="entry name" value="Zn-dependent exopeptidases"/>
    <property type="match status" value="1"/>
</dbReference>
<dbReference type="InterPro" id="IPR008007">
    <property type="entry name" value="Peptidase_M42"/>
</dbReference>
<evidence type="ECO:0000256" key="6">
    <source>
        <dbReference type="PIRNR" id="PIRNR001123"/>
    </source>
</evidence>
<dbReference type="PANTHER" id="PTHR32481">
    <property type="entry name" value="AMINOPEPTIDASE"/>
    <property type="match status" value="1"/>
</dbReference>
<evidence type="ECO:0000256" key="8">
    <source>
        <dbReference type="PIRSR" id="PIRSR001123-2"/>
    </source>
</evidence>
<feature type="binding site" evidence="8">
    <location>
        <position position="69"/>
    </location>
    <ligand>
        <name>Zn(2+)</name>
        <dbReference type="ChEBI" id="CHEBI:29105"/>
        <label>1</label>
    </ligand>
</feature>
<dbReference type="Gene3D" id="2.40.30.40">
    <property type="entry name" value="Peptidase M42, domain 2"/>
    <property type="match status" value="1"/>
</dbReference>
<feature type="binding site" evidence="8">
    <location>
        <position position="320"/>
    </location>
    <ligand>
        <name>Zn(2+)</name>
        <dbReference type="ChEBI" id="CHEBI:29105"/>
        <label>2</label>
    </ligand>
</feature>
<keyword evidence="3" id="KW-0645">Protease</keyword>
<evidence type="ECO:0000313" key="10">
    <source>
        <dbReference type="Proteomes" id="UP000259030"/>
    </source>
</evidence>
<evidence type="ECO:0000256" key="4">
    <source>
        <dbReference type="ARBA" id="ARBA00022723"/>
    </source>
</evidence>
<dbReference type="CDD" id="cd05657">
    <property type="entry name" value="M42_glucanase_like"/>
    <property type="match status" value="1"/>
</dbReference>
<dbReference type="STRING" id="317577.GCA_000419625_00524"/>
<dbReference type="KEGG" id="dfc:DFI_03080"/>
<evidence type="ECO:0000256" key="7">
    <source>
        <dbReference type="PIRSR" id="PIRSR001123-1"/>
    </source>
</evidence>
<keyword evidence="4 8" id="KW-0479">Metal-binding</keyword>
<dbReference type="InterPro" id="IPR051464">
    <property type="entry name" value="Peptidase_M42_aminopept"/>
</dbReference>
<evidence type="ECO:0000256" key="3">
    <source>
        <dbReference type="ARBA" id="ARBA00022670"/>
    </source>
</evidence>
<evidence type="ECO:0000256" key="2">
    <source>
        <dbReference type="ARBA" id="ARBA00022438"/>
    </source>
</evidence>
<evidence type="ECO:0000313" key="9">
    <source>
        <dbReference type="EMBL" id="ASN80127.1"/>
    </source>
</evidence>
<evidence type="ECO:0000256" key="5">
    <source>
        <dbReference type="ARBA" id="ARBA00022801"/>
    </source>
</evidence>
<dbReference type="GO" id="GO:0004177">
    <property type="term" value="F:aminopeptidase activity"/>
    <property type="evidence" value="ECO:0007669"/>
    <property type="project" value="UniProtKB-UniRule"/>
</dbReference>
<protein>
    <submittedName>
        <fullName evidence="9">Peptidase M42</fullName>
    </submittedName>
</protein>
<dbReference type="GO" id="GO:0006508">
    <property type="term" value="P:proteolysis"/>
    <property type="evidence" value="ECO:0007669"/>
    <property type="project" value="UniProtKB-KW"/>
</dbReference>
<keyword evidence="2" id="KW-0031">Aminopeptidase</keyword>
<feature type="binding site" evidence="8">
    <location>
        <position position="220"/>
    </location>
    <ligand>
        <name>Zn(2+)</name>
        <dbReference type="ChEBI" id="CHEBI:29105"/>
        <label>2</label>
    </ligand>
</feature>
<keyword evidence="10" id="KW-1185">Reference proteome</keyword>
<dbReference type="AlphaFoldDB" id="A0A221SU13"/>
<accession>A0A221SU13</accession>